<gene>
    <name evidence="3" type="ORF">RHGRI_019389</name>
</gene>
<dbReference type="Proteomes" id="UP000823749">
    <property type="component" value="Chromosome 7"/>
</dbReference>
<name>A0AAV6JJS9_9ERIC</name>
<evidence type="ECO:0000313" key="4">
    <source>
        <dbReference type="Proteomes" id="UP000823749"/>
    </source>
</evidence>
<organism evidence="3 4">
    <name type="scientific">Rhododendron griersonianum</name>
    <dbReference type="NCBI Taxonomy" id="479676"/>
    <lineage>
        <taxon>Eukaryota</taxon>
        <taxon>Viridiplantae</taxon>
        <taxon>Streptophyta</taxon>
        <taxon>Embryophyta</taxon>
        <taxon>Tracheophyta</taxon>
        <taxon>Spermatophyta</taxon>
        <taxon>Magnoliopsida</taxon>
        <taxon>eudicotyledons</taxon>
        <taxon>Gunneridae</taxon>
        <taxon>Pentapetalae</taxon>
        <taxon>asterids</taxon>
        <taxon>Ericales</taxon>
        <taxon>Ericaceae</taxon>
        <taxon>Ericoideae</taxon>
        <taxon>Rhodoreae</taxon>
        <taxon>Rhododendron</taxon>
    </lineage>
</organism>
<accession>A0AAV6JJS9</accession>
<proteinExistence type="predicted"/>
<dbReference type="PANTHER" id="PTHR31325">
    <property type="entry name" value="OS01G0798800 PROTEIN-RELATED"/>
    <property type="match status" value="1"/>
</dbReference>
<sequence>MQSDSSLSDSANFCDSDKQRTRLLYHEISDKSSFKCSPHAFQYAVTSFYLSFWAPFLLLHLGGPDNVTSLSAEENNMWLQQLIRMISQIGSTIVNFIRFARSGGLKESSATQVKLQAGPDFEKLSDRGTMGNERGQPPRPSAACAVTSEEIQASFSDSTGCGINEVPLIEPEAETSSPPPLPSPTDSSPPSASETSLDDIDRLHNRISMLDVVGELELNLETTTTVADGSVKSHKMSLLFN</sequence>
<dbReference type="EMBL" id="JACTNZ010000007">
    <property type="protein sequence ID" value="KAG5538819.1"/>
    <property type="molecule type" value="Genomic_DNA"/>
</dbReference>
<keyword evidence="4" id="KW-1185">Reference proteome</keyword>
<evidence type="ECO:0000259" key="2">
    <source>
        <dbReference type="Pfam" id="PF13968"/>
    </source>
</evidence>
<evidence type="ECO:0000256" key="1">
    <source>
        <dbReference type="SAM" id="MobiDB-lite"/>
    </source>
</evidence>
<feature type="domain" description="DUF4220" evidence="2">
    <location>
        <begin position="49"/>
        <end position="101"/>
    </location>
</feature>
<feature type="region of interest" description="Disordered" evidence="1">
    <location>
        <begin position="119"/>
        <end position="143"/>
    </location>
</feature>
<feature type="compositionally biased region" description="Low complexity" evidence="1">
    <location>
        <begin position="184"/>
        <end position="195"/>
    </location>
</feature>
<dbReference type="AlphaFoldDB" id="A0AAV6JJS9"/>
<feature type="region of interest" description="Disordered" evidence="1">
    <location>
        <begin position="171"/>
        <end position="198"/>
    </location>
</feature>
<reference evidence="3" key="1">
    <citation type="submission" date="2020-08" db="EMBL/GenBank/DDBJ databases">
        <title>Plant Genome Project.</title>
        <authorList>
            <person name="Zhang R.-G."/>
        </authorList>
    </citation>
    <scope>NUCLEOTIDE SEQUENCE</scope>
    <source>
        <strain evidence="3">WSP0</strain>
        <tissue evidence="3">Leaf</tissue>
    </source>
</reference>
<protein>
    <recommendedName>
        <fullName evidence="2">DUF4220 domain-containing protein</fullName>
    </recommendedName>
</protein>
<dbReference type="Pfam" id="PF13968">
    <property type="entry name" value="DUF4220"/>
    <property type="match status" value="1"/>
</dbReference>
<dbReference type="InterPro" id="IPR025315">
    <property type="entry name" value="DUF4220"/>
</dbReference>
<comment type="caution">
    <text evidence="3">The sequence shown here is derived from an EMBL/GenBank/DDBJ whole genome shotgun (WGS) entry which is preliminary data.</text>
</comment>
<evidence type="ECO:0000313" key="3">
    <source>
        <dbReference type="EMBL" id="KAG5538819.1"/>
    </source>
</evidence>